<feature type="domain" description="DUF1214" evidence="1">
    <location>
        <begin position="72"/>
        <end position="170"/>
    </location>
</feature>
<dbReference type="SUPFAM" id="SSF160935">
    <property type="entry name" value="VPA0735-like"/>
    <property type="match status" value="1"/>
</dbReference>
<dbReference type="PANTHER" id="PTHR36509:SF2">
    <property type="entry name" value="BLL3101 PROTEIN"/>
    <property type="match status" value="1"/>
</dbReference>
<evidence type="ECO:0000313" key="3">
    <source>
        <dbReference type="Proteomes" id="UP000782610"/>
    </source>
</evidence>
<dbReference type="InterPro" id="IPR012038">
    <property type="entry name" value="UCP009471"/>
</dbReference>
<dbReference type="PIRSF" id="PIRSF009471">
    <property type="entry name" value="UCP009471"/>
    <property type="match status" value="1"/>
</dbReference>
<dbReference type="InterPro" id="IPR037049">
    <property type="entry name" value="DUF1214_C_sf"/>
</dbReference>
<evidence type="ECO:0000313" key="2">
    <source>
        <dbReference type="EMBL" id="MBI4923884.1"/>
    </source>
</evidence>
<dbReference type="InterPro" id="IPR010621">
    <property type="entry name" value="DUF1214"/>
</dbReference>
<dbReference type="Gene3D" id="2.60.120.600">
    <property type="entry name" value="Domain of unknown function DUF1214, C-terminal domain"/>
    <property type="match status" value="1"/>
</dbReference>
<evidence type="ECO:0000259" key="1">
    <source>
        <dbReference type="Pfam" id="PF06742"/>
    </source>
</evidence>
<comment type="caution">
    <text evidence="2">The sequence shown here is derived from an EMBL/GenBank/DDBJ whole genome shotgun (WGS) entry which is preliminary data.</text>
</comment>
<name>A0A933NYE9_9HYPH</name>
<reference evidence="2" key="1">
    <citation type="submission" date="2020-07" db="EMBL/GenBank/DDBJ databases">
        <title>Huge and variable diversity of episymbiotic CPR bacteria and DPANN archaea in groundwater ecosystems.</title>
        <authorList>
            <person name="He C.Y."/>
            <person name="Keren R."/>
            <person name="Whittaker M."/>
            <person name="Farag I.F."/>
            <person name="Doudna J."/>
            <person name="Cate J.H.D."/>
            <person name="Banfield J.F."/>
        </authorList>
    </citation>
    <scope>NUCLEOTIDE SEQUENCE</scope>
    <source>
        <strain evidence="2">NC_groundwater_1586_Pr3_B-0.1um_66_15</strain>
    </source>
</reference>
<dbReference type="AlphaFoldDB" id="A0A933NYE9"/>
<organism evidence="2 3">
    <name type="scientific">Devosia nanyangense</name>
    <dbReference type="NCBI Taxonomy" id="1228055"/>
    <lineage>
        <taxon>Bacteria</taxon>
        <taxon>Pseudomonadati</taxon>
        <taxon>Pseudomonadota</taxon>
        <taxon>Alphaproteobacteria</taxon>
        <taxon>Hyphomicrobiales</taxon>
        <taxon>Devosiaceae</taxon>
        <taxon>Devosia</taxon>
    </lineage>
</organism>
<proteinExistence type="predicted"/>
<dbReference type="PANTHER" id="PTHR36509">
    <property type="entry name" value="BLL3101 PROTEIN"/>
    <property type="match status" value="1"/>
</dbReference>
<dbReference type="Pfam" id="PF06742">
    <property type="entry name" value="DUF1214"/>
    <property type="match status" value="1"/>
</dbReference>
<gene>
    <name evidence="2" type="ORF">HY834_19295</name>
</gene>
<sequence>MRFLLNLLLMLAVALALGFGLSWYALSDGRLFGAYQSGPWVAWPRAGSPAPDPYSRAFLTRNGALQLGQAEGLQFVAGADSDGRKLDRACRYRIDGTTPVSTFWTLVPTTPDGAGIARPDGPPGFHSARLSRADDGSMQLYVSRTLSPLNWLEITGDGPFQLVLTLYDTTALSGTATGQFSLPAIIRESC</sequence>
<protein>
    <submittedName>
        <fullName evidence="2">DUF1214 domain-containing protein</fullName>
    </submittedName>
</protein>
<dbReference type="EMBL" id="JACRAF010000064">
    <property type="protein sequence ID" value="MBI4923884.1"/>
    <property type="molecule type" value="Genomic_DNA"/>
</dbReference>
<dbReference type="Proteomes" id="UP000782610">
    <property type="component" value="Unassembled WGS sequence"/>
</dbReference>
<accession>A0A933NYE9</accession>